<dbReference type="EnsemblMetazoa" id="XM_022801851">
    <property type="protein sequence ID" value="XP_022657586"/>
    <property type="gene ID" value="LOC111248846"/>
</dbReference>
<feature type="region of interest" description="Disordered" evidence="2">
    <location>
        <begin position="21"/>
        <end position="74"/>
    </location>
</feature>
<feature type="compositionally biased region" description="Low complexity" evidence="2">
    <location>
        <begin position="192"/>
        <end position="209"/>
    </location>
</feature>
<evidence type="ECO:0008006" key="5">
    <source>
        <dbReference type="Google" id="ProtNLM"/>
    </source>
</evidence>
<feature type="compositionally biased region" description="Gly residues" evidence="2">
    <location>
        <begin position="133"/>
        <end position="145"/>
    </location>
</feature>
<feature type="compositionally biased region" description="Basic and acidic residues" evidence="2">
    <location>
        <begin position="107"/>
        <end position="119"/>
    </location>
</feature>
<dbReference type="Pfam" id="PF04714">
    <property type="entry name" value="BCL_N"/>
    <property type="match status" value="1"/>
</dbReference>
<dbReference type="PANTHER" id="PTHR12767:SF9">
    <property type="entry name" value="BCL7-LIKE"/>
    <property type="match status" value="1"/>
</dbReference>
<feature type="region of interest" description="Disordered" evidence="2">
    <location>
        <begin position="88"/>
        <end position="241"/>
    </location>
</feature>
<evidence type="ECO:0000313" key="3">
    <source>
        <dbReference type="EnsemblMetazoa" id="XP_022657586"/>
    </source>
</evidence>
<name>A0A7M7K9A7_VARDE</name>
<feature type="compositionally biased region" description="Polar residues" evidence="2">
    <location>
        <begin position="210"/>
        <end position="225"/>
    </location>
</feature>
<dbReference type="KEGG" id="vde:111248846"/>
<dbReference type="RefSeq" id="XP_022657586.1">
    <property type="nucleotide sequence ID" value="XM_022801851.1"/>
</dbReference>
<dbReference type="InParanoid" id="A0A7M7K9A7"/>
<evidence type="ECO:0000256" key="2">
    <source>
        <dbReference type="SAM" id="MobiDB-lite"/>
    </source>
</evidence>
<dbReference type="GeneID" id="111248846"/>
<feature type="compositionally biased region" description="Low complexity" evidence="2">
    <location>
        <begin position="226"/>
        <end position="241"/>
    </location>
</feature>
<proteinExistence type="inferred from homology"/>
<feature type="compositionally biased region" description="Low complexity" evidence="2">
    <location>
        <begin position="159"/>
        <end position="171"/>
    </location>
</feature>
<feature type="compositionally biased region" description="Basic and acidic residues" evidence="2">
    <location>
        <begin position="47"/>
        <end position="74"/>
    </location>
</feature>
<dbReference type="OrthoDB" id="5989898at2759"/>
<feature type="compositionally biased region" description="Polar residues" evidence="2">
    <location>
        <begin position="179"/>
        <end position="188"/>
    </location>
</feature>
<dbReference type="AlphaFoldDB" id="A0A7M7K9A7"/>
<comment type="similarity">
    <text evidence="1">Belongs to the BCL7 family.</text>
</comment>
<organism evidence="3 4">
    <name type="scientific">Varroa destructor</name>
    <name type="common">Honeybee mite</name>
    <dbReference type="NCBI Taxonomy" id="109461"/>
    <lineage>
        <taxon>Eukaryota</taxon>
        <taxon>Metazoa</taxon>
        <taxon>Ecdysozoa</taxon>
        <taxon>Arthropoda</taxon>
        <taxon>Chelicerata</taxon>
        <taxon>Arachnida</taxon>
        <taxon>Acari</taxon>
        <taxon>Parasitiformes</taxon>
        <taxon>Mesostigmata</taxon>
        <taxon>Gamasina</taxon>
        <taxon>Dermanyssoidea</taxon>
        <taxon>Varroidae</taxon>
        <taxon>Varroa</taxon>
    </lineage>
</organism>
<accession>A0A7M7K9A7</accession>
<reference evidence="3" key="1">
    <citation type="submission" date="2021-01" db="UniProtKB">
        <authorList>
            <consortium name="EnsemblMetazoa"/>
        </authorList>
    </citation>
    <scope>IDENTIFICATION</scope>
</reference>
<evidence type="ECO:0000313" key="4">
    <source>
        <dbReference type="Proteomes" id="UP000594260"/>
    </source>
</evidence>
<sequence length="241" mass="26061">MDDDRLGSFQQWLRNSIAQPFTNPYSFNKKSAKLESSRQSSRSGSRRVAETRSRAKDDVKRVMQSVDKVRKWEKRWLTIGETTMKVYKWVPVKSDATKPKKAGSDAQDNKDSNNSHKENSNSNAPTPEAETPSGGGAGSGSSGGGTDDKENGNNKNQADKNAASSLKANNNGVIDESLTGFSEFSQDSADLAGPNGSSSSAPSRRQQQQTTIGEENSTDAQFPSGDNNNNNNNSSNDNMDI</sequence>
<dbReference type="InterPro" id="IPR006804">
    <property type="entry name" value="BCL7"/>
</dbReference>
<dbReference type="PANTHER" id="PTHR12767">
    <property type="entry name" value="BCL7 RELATED"/>
    <property type="match status" value="1"/>
</dbReference>
<dbReference type="Proteomes" id="UP000594260">
    <property type="component" value="Unplaced"/>
</dbReference>
<protein>
    <recommendedName>
        <fullName evidence="5">B-cell CLL/lymphoma 7 protein family member A</fullName>
    </recommendedName>
</protein>
<evidence type="ECO:0000256" key="1">
    <source>
        <dbReference type="ARBA" id="ARBA00010326"/>
    </source>
</evidence>
<keyword evidence="4" id="KW-1185">Reference proteome</keyword>